<dbReference type="EMBL" id="KN837181">
    <property type="protein sequence ID" value="KIJ36126.1"/>
    <property type="molecule type" value="Genomic_DNA"/>
</dbReference>
<evidence type="ECO:0000313" key="1">
    <source>
        <dbReference type="EMBL" id="KIJ36126.1"/>
    </source>
</evidence>
<dbReference type="Proteomes" id="UP000054279">
    <property type="component" value="Unassembled WGS sequence"/>
</dbReference>
<evidence type="ECO:0000313" key="2">
    <source>
        <dbReference type="Proteomes" id="UP000054279"/>
    </source>
</evidence>
<keyword evidence="2" id="KW-1185">Reference proteome</keyword>
<accession>A0A0C9VFD3</accession>
<dbReference type="AlphaFoldDB" id="A0A0C9VFD3"/>
<protein>
    <submittedName>
        <fullName evidence="1">Uncharacterized protein</fullName>
    </submittedName>
</protein>
<sequence>MLLHACLPAYPLLLTRTVPQDSEAVAMCKHAIDSEEGTEEPPKKRLKAVNQGSHNLKLMICGVSFITNDKDRTDAYSKCTKTILSRLKEPSDATGAYAFFLTAHP</sequence>
<organism evidence="1 2">
    <name type="scientific">Sphaerobolus stellatus (strain SS14)</name>
    <dbReference type="NCBI Taxonomy" id="990650"/>
    <lineage>
        <taxon>Eukaryota</taxon>
        <taxon>Fungi</taxon>
        <taxon>Dikarya</taxon>
        <taxon>Basidiomycota</taxon>
        <taxon>Agaricomycotina</taxon>
        <taxon>Agaricomycetes</taxon>
        <taxon>Phallomycetidae</taxon>
        <taxon>Geastrales</taxon>
        <taxon>Sphaerobolaceae</taxon>
        <taxon>Sphaerobolus</taxon>
    </lineage>
</organism>
<reference evidence="1 2" key="1">
    <citation type="submission" date="2014-06" db="EMBL/GenBank/DDBJ databases">
        <title>Evolutionary Origins and Diversification of the Mycorrhizal Mutualists.</title>
        <authorList>
            <consortium name="DOE Joint Genome Institute"/>
            <consortium name="Mycorrhizal Genomics Consortium"/>
            <person name="Kohler A."/>
            <person name="Kuo A."/>
            <person name="Nagy L.G."/>
            <person name="Floudas D."/>
            <person name="Copeland A."/>
            <person name="Barry K.W."/>
            <person name="Cichocki N."/>
            <person name="Veneault-Fourrey C."/>
            <person name="LaButti K."/>
            <person name="Lindquist E.A."/>
            <person name="Lipzen A."/>
            <person name="Lundell T."/>
            <person name="Morin E."/>
            <person name="Murat C."/>
            <person name="Riley R."/>
            <person name="Ohm R."/>
            <person name="Sun H."/>
            <person name="Tunlid A."/>
            <person name="Henrissat B."/>
            <person name="Grigoriev I.V."/>
            <person name="Hibbett D.S."/>
            <person name="Martin F."/>
        </authorList>
    </citation>
    <scope>NUCLEOTIDE SEQUENCE [LARGE SCALE GENOMIC DNA]</scope>
    <source>
        <strain evidence="1 2">SS14</strain>
    </source>
</reference>
<gene>
    <name evidence="1" type="ORF">M422DRAFT_51188</name>
</gene>
<dbReference type="HOGENOM" id="CLU_2238295_0_0_1"/>
<name>A0A0C9VFD3_SPHS4</name>
<proteinExistence type="predicted"/>